<gene>
    <name evidence="1" type="ORF">PVK06_049913</name>
</gene>
<accession>A0ABR0M9M3</accession>
<evidence type="ECO:0000313" key="1">
    <source>
        <dbReference type="EMBL" id="KAK5769873.1"/>
    </source>
</evidence>
<proteinExistence type="predicted"/>
<organism evidence="1 2">
    <name type="scientific">Gossypium arboreum</name>
    <name type="common">Tree cotton</name>
    <name type="synonym">Gossypium nanking</name>
    <dbReference type="NCBI Taxonomy" id="29729"/>
    <lineage>
        <taxon>Eukaryota</taxon>
        <taxon>Viridiplantae</taxon>
        <taxon>Streptophyta</taxon>
        <taxon>Embryophyta</taxon>
        <taxon>Tracheophyta</taxon>
        <taxon>Spermatophyta</taxon>
        <taxon>Magnoliopsida</taxon>
        <taxon>eudicotyledons</taxon>
        <taxon>Gunneridae</taxon>
        <taxon>Pentapetalae</taxon>
        <taxon>rosids</taxon>
        <taxon>malvids</taxon>
        <taxon>Malvales</taxon>
        <taxon>Malvaceae</taxon>
        <taxon>Malvoideae</taxon>
        <taxon>Gossypium</taxon>
    </lineage>
</organism>
<evidence type="ECO:0000313" key="2">
    <source>
        <dbReference type="Proteomes" id="UP001358586"/>
    </source>
</evidence>
<comment type="caution">
    <text evidence="1">The sequence shown here is derived from an EMBL/GenBank/DDBJ whole genome shotgun (WGS) entry which is preliminary data.</text>
</comment>
<dbReference type="EMBL" id="JARKNE010000043">
    <property type="protein sequence ID" value="KAK5769873.1"/>
    <property type="molecule type" value="Genomic_DNA"/>
</dbReference>
<keyword evidence="2" id="KW-1185">Reference proteome</keyword>
<sequence length="82" mass="9613">MKQTTATRRAASVFHRTVARDPFSIEESTTEDRARRDIERLEWTVRGKGRPLTINRRSISHRRPDIALFEILIQVRVLPQSD</sequence>
<reference evidence="1 2" key="1">
    <citation type="submission" date="2023-03" db="EMBL/GenBank/DDBJ databases">
        <title>WGS of Gossypium arboreum.</title>
        <authorList>
            <person name="Yu D."/>
        </authorList>
    </citation>
    <scope>NUCLEOTIDE SEQUENCE [LARGE SCALE GENOMIC DNA]</scope>
    <source>
        <tissue evidence="1">Leaf</tissue>
    </source>
</reference>
<protein>
    <submittedName>
        <fullName evidence="1">Uncharacterized protein</fullName>
    </submittedName>
</protein>
<dbReference type="Proteomes" id="UP001358586">
    <property type="component" value="Unassembled WGS sequence"/>
</dbReference>
<name>A0ABR0M9M3_GOSAR</name>